<feature type="region of interest" description="Disordered" evidence="2">
    <location>
        <begin position="144"/>
        <end position="168"/>
    </location>
</feature>
<dbReference type="EMBL" id="JAULSN010000016">
    <property type="protein sequence ID" value="KAK3358463.1"/>
    <property type="molecule type" value="Genomic_DNA"/>
</dbReference>
<evidence type="ECO:0000256" key="3">
    <source>
        <dbReference type="SAM" id="SignalP"/>
    </source>
</evidence>
<sequence length="199" mass="19754">MRSAFISAAALFACVQAIRITSPTKDDTIDPSKGVTVKWSTVSTDPKTAHLVLVNQAGGHTPYSKDLGEVDLTKGSVTVTVANVPNDSAYQFNIESVTELNTGILAQSAQFDVEAGASSSSATTSSSSSSSAVVASSTASTLQSVVTPPPTVTAGGGGNSTQTAKTSSTSTASTAGAVAAQVQSGSLLAFAVGLAAFMA</sequence>
<dbReference type="PANTHER" id="PTHR35185">
    <property type="entry name" value="SERINE/THREONINE-RICH PROTEIN ADG2-RELATED"/>
    <property type="match status" value="1"/>
</dbReference>
<dbReference type="AlphaFoldDB" id="A0AAE0JS66"/>
<feature type="domain" description="Yeast cell wall synthesis Kre9/Knh1-like N-terminal" evidence="4">
    <location>
        <begin position="22"/>
        <end position="113"/>
    </location>
</feature>
<evidence type="ECO:0000313" key="5">
    <source>
        <dbReference type="EMBL" id="KAK3358463.1"/>
    </source>
</evidence>
<evidence type="ECO:0000259" key="4">
    <source>
        <dbReference type="Pfam" id="PF10342"/>
    </source>
</evidence>
<protein>
    <submittedName>
        <fullName evidence="5">Ser-Thr-rich glycosyl-phosphatidyl-inositol-anchored membrane family-domain-containing protein</fullName>
    </submittedName>
</protein>
<accession>A0AAE0JS66</accession>
<evidence type="ECO:0000256" key="2">
    <source>
        <dbReference type="SAM" id="MobiDB-lite"/>
    </source>
</evidence>
<keyword evidence="6" id="KW-1185">Reference proteome</keyword>
<comment type="caution">
    <text evidence="5">The sequence shown here is derived from an EMBL/GenBank/DDBJ whole genome shotgun (WGS) entry which is preliminary data.</text>
</comment>
<evidence type="ECO:0000313" key="6">
    <source>
        <dbReference type="Proteomes" id="UP001287356"/>
    </source>
</evidence>
<dbReference type="InterPro" id="IPR052479">
    <property type="entry name" value="GPI-anchor_Adhesion_Reg"/>
</dbReference>
<proteinExistence type="predicted"/>
<organism evidence="5 6">
    <name type="scientific">Lasiosphaeria ovina</name>
    <dbReference type="NCBI Taxonomy" id="92902"/>
    <lineage>
        <taxon>Eukaryota</taxon>
        <taxon>Fungi</taxon>
        <taxon>Dikarya</taxon>
        <taxon>Ascomycota</taxon>
        <taxon>Pezizomycotina</taxon>
        <taxon>Sordariomycetes</taxon>
        <taxon>Sordariomycetidae</taxon>
        <taxon>Sordariales</taxon>
        <taxon>Lasiosphaeriaceae</taxon>
        <taxon>Lasiosphaeria</taxon>
    </lineage>
</organism>
<feature type="signal peptide" evidence="3">
    <location>
        <begin position="1"/>
        <end position="17"/>
    </location>
</feature>
<gene>
    <name evidence="5" type="ORF">B0T24DRAFT_644418</name>
</gene>
<reference evidence="5" key="2">
    <citation type="submission" date="2023-06" db="EMBL/GenBank/DDBJ databases">
        <authorList>
            <consortium name="Lawrence Berkeley National Laboratory"/>
            <person name="Haridas S."/>
            <person name="Hensen N."/>
            <person name="Bonometti L."/>
            <person name="Westerberg I."/>
            <person name="Brannstrom I.O."/>
            <person name="Guillou S."/>
            <person name="Cros-Aarteil S."/>
            <person name="Calhoun S."/>
            <person name="Kuo A."/>
            <person name="Mondo S."/>
            <person name="Pangilinan J."/>
            <person name="Riley R."/>
            <person name="Labutti K."/>
            <person name="Andreopoulos B."/>
            <person name="Lipzen A."/>
            <person name="Chen C."/>
            <person name="Yanf M."/>
            <person name="Daum C."/>
            <person name="Ng V."/>
            <person name="Clum A."/>
            <person name="Steindorff A."/>
            <person name="Ohm R."/>
            <person name="Martin F."/>
            <person name="Silar P."/>
            <person name="Natvig D."/>
            <person name="Lalanne C."/>
            <person name="Gautier V."/>
            <person name="Ament-Velasquez S.L."/>
            <person name="Kruys A."/>
            <person name="Hutchinson M.I."/>
            <person name="Powell A.J."/>
            <person name="Barry K."/>
            <person name="Miller A.N."/>
            <person name="Grigoriev I.V."/>
            <person name="Debuchy R."/>
            <person name="Gladieux P."/>
            <person name="Thoren M.H."/>
            <person name="Johannesson H."/>
        </authorList>
    </citation>
    <scope>NUCLEOTIDE SEQUENCE</scope>
    <source>
        <strain evidence="5">CBS 958.72</strain>
    </source>
</reference>
<dbReference type="Pfam" id="PF10342">
    <property type="entry name" value="Kre9_KNH"/>
    <property type="match status" value="1"/>
</dbReference>
<feature type="chain" id="PRO_5041962427" evidence="3">
    <location>
        <begin position="18"/>
        <end position="199"/>
    </location>
</feature>
<reference evidence="5" key="1">
    <citation type="journal article" date="2023" name="Mol. Phylogenet. Evol.">
        <title>Genome-scale phylogeny and comparative genomics of the fungal order Sordariales.</title>
        <authorList>
            <person name="Hensen N."/>
            <person name="Bonometti L."/>
            <person name="Westerberg I."/>
            <person name="Brannstrom I.O."/>
            <person name="Guillou S."/>
            <person name="Cros-Aarteil S."/>
            <person name="Calhoun S."/>
            <person name="Haridas S."/>
            <person name="Kuo A."/>
            <person name="Mondo S."/>
            <person name="Pangilinan J."/>
            <person name="Riley R."/>
            <person name="LaButti K."/>
            <person name="Andreopoulos B."/>
            <person name="Lipzen A."/>
            <person name="Chen C."/>
            <person name="Yan M."/>
            <person name="Daum C."/>
            <person name="Ng V."/>
            <person name="Clum A."/>
            <person name="Steindorff A."/>
            <person name="Ohm R.A."/>
            <person name="Martin F."/>
            <person name="Silar P."/>
            <person name="Natvig D.O."/>
            <person name="Lalanne C."/>
            <person name="Gautier V."/>
            <person name="Ament-Velasquez S.L."/>
            <person name="Kruys A."/>
            <person name="Hutchinson M.I."/>
            <person name="Powell A.J."/>
            <person name="Barry K."/>
            <person name="Miller A.N."/>
            <person name="Grigoriev I.V."/>
            <person name="Debuchy R."/>
            <person name="Gladieux P."/>
            <person name="Hiltunen Thoren M."/>
            <person name="Johannesson H."/>
        </authorList>
    </citation>
    <scope>NUCLEOTIDE SEQUENCE</scope>
    <source>
        <strain evidence="5">CBS 958.72</strain>
    </source>
</reference>
<name>A0AAE0JS66_9PEZI</name>
<keyword evidence="1 3" id="KW-0732">Signal</keyword>
<dbReference type="PANTHER" id="PTHR35185:SF1">
    <property type="entry name" value="UPF0619 GPI-ANCHORED MEMBRANE PROTEIN C1322.10"/>
    <property type="match status" value="1"/>
</dbReference>
<dbReference type="Proteomes" id="UP001287356">
    <property type="component" value="Unassembled WGS sequence"/>
</dbReference>
<evidence type="ECO:0000256" key="1">
    <source>
        <dbReference type="ARBA" id="ARBA00022729"/>
    </source>
</evidence>
<dbReference type="InterPro" id="IPR018466">
    <property type="entry name" value="Kre9/Knh1-like_N"/>
</dbReference>